<evidence type="ECO:0000256" key="1">
    <source>
        <dbReference type="SAM" id="Coils"/>
    </source>
</evidence>
<dbReference type="PANTHER" id="PTHR33431:SF2">
    <property type="entry name" value="CAMP-DEPENDENT PROTEIN KINASE CATALYTIC SUBUNIT-LIKE"/>
    <property type="match status" value="1"/>
</dbReference>
<dbReference type="PANTHER" id="PTHR33431">
    <property type="entry name" value="ENABLED-LIKE PROTEIN (DUF1635)"/>
    <property type="match status" value="1"/>
</dbReference>
<dbReference type="InterPro" id="IPR012862">
    <property type="entry name" value="DUF1635"/>
</dbReference>
<organism evidence="2 3">
    <name type="scientific">Rhamnella rubrinervis</name>
    <dbReference type="NCBI Taxonomy" id="2594499"/>
    <lineage>
        <taxon>Eukaryota</taxon>
        <taxon>Viridiplantae</taxon>
        <taxon>Streptophyta</taxon>
        <taxon>Embryophyta</taxon>
        <taxon>Tracheophyta</taxon>
        <taxon>Spermatophyta</taxon>
        <taxon>Magnoliopsida</taxon>
        <taxon>eudicotyledons</taxon>
        <taxon>Gunneridae</taxon>
        <taxon>Pentapetalae</taxon>
        <taxon>rosids</taxon>
        <taxon>fabids</taxon>
        <taxon>Rosales</taxon>
        <taxon>Rhamnaceae</taxon>
        <taxon>rhamnoid group</taxon>
        <taxon>Rhamneae</taxon>
        <taxon>Rhamnella</taxon>
    </lineage>
</organism>
<comment type="caution">
    <text evidence="2">The sequence shown here is derived from an EMBL/GenBank/DDBJ whole genome shotgun (WGS) entry which is preliminary data.</text>
</comment>
<protein>
    <submittedName>
        <fullName evidence="2">Uncharacterized protein</fullName>
    </submittedName>
</protein>
<dbReference type="EMBL" id="VOIH02000011">
    <property type="protein sequence ID" value="KAF3434063.1"/>
    <property type="molecule type" value="Genomic_DNA"/>
</dbReference>
<accession>A0A8K0DRY6</accession>
<dbReference type="Proteomes" id="UP000796880">
    <property type="component" value="Unassembled WGS sequence"/>
</dbReference>
<evidence type="ECO:0000313" key="2">
    <source>
        <dbReference type="EMBL" id="KAF3434063.1"/>
    </source>
</evidence>
<feature type="coiled-coil region" evidence="1">
    <location>
        <begin position="15"/>
        <end position="70"/>
    </location>
</feature>
<dbReference type="OrthoDB" id="1926156at2759"/>
<dbReference type="Pfam" id="PF07795">
    <property type="entry name" value="DUF1635"/>
    <property type="match status" value="1"/>
</dbReference>
<keyword evidence="3" id="KW-1185">Reference proteome</keyword>
<sequence>MQGKEELRYYLLNTATELDTTIESAKEEITKREDEHVHLRNLLSRAIRERNEAQSECQKLMLENLMLSQQLQKQNHGDGQQQKNQAEDQVVIFAPQITEVEPEDHGSNILNESPDVDSALQPPLSSLLPPVVGNLAAGKQLPEKGRLLQAVMEAGPLLQNLLLAGPLPQWQHPPPCLDSVDIPPVVISRPPPLLCWNSCITSNIGCSGKKRSSSLLADGSDFSSNITKYQKLVLH</sequence>
<gene>
    <name evidence="2" type="ORF">FNV43_RR25166</name>
</gene>
<proteinExistence type="predicted"/>
<dbReference type="AlphaFoldDB" id="A0A8K0DRY6"/>
<evidence type="ECO:0000313" key="3">
    <source>
        <dbReference type="Proteomes" id="UP000796880"/>
    </source>
</evidence>
<keyword evidence="1" id="KW-0175">Coiled coil</keyword>
<reference evidence="2" key="1">
    <citation type="submission" date="2020-03" db="EMBL/GenBank/DDBJ databases">
        <title>A high-quality chromosome-level genome assembly of a woody plant with both climbing and erect habits, Rhamnella rubrinervis.</title>
        <authorList>
            <person name="Lu Z."/>
            <person name="Yang Y."/>
            <person name="Zhu X."/>
            <person name="Sun Y."/>
        </authorList>
    </citation>
    <scope>NUCLEOTIDE SEQUENCE</scope>
    <source>
        <strain evidence="2">BYM</strain>
        <tissue evidence="2">Leaf</tissue>
    </source>
</reference>
<name>A0A8K0DRY6_9ROSA</name>